<name>A0A5P3AAX8_9RHOB</name>
<evidence type="ECO:0000313" key="4">
    <source>
        <dbReference type="Proteomes" id="UP000325785"/>
    </source>
</evidence>
<dbReference type="GO" id="GO:0008768">
    <property type="term" value="F:UDP-sugar diphosphatase activity"/>
    <property type="evidence" value="ECO:0007669"/>
    <property type="project" value="TreeGrafter"/>
</dbReference>
<reference evidence="3 4" key="1">
    <citation type="submission" date="2018-08" db="EMBL/GenBank/DDBJ databases">
        <title>Genetic Globetrotter - A new plasmid hitch-hiking vast phylogenetic and geographic distances.</title>
        <authorList>
            <person name="Vollmers J."/>
            <person name="Petersen J."/>
        </authorList>
    </citation>
    <scope>NUCLEOTIDE SEQUENCE [LARGE SCALE GENOMIC DNA]</scope>
    <source>
        <strain evidence="3 4">DSM 26383</strain>
    </source>
</reference>
<organism evidence="3 4">
    <name type="scientific">Roseovarius indicus</name>
    <dbReference type="NCBI Taxonomy" id="540747"/>
    <lineage>
        <taxon>Bacteria</taxon>
        <taxon>Pseudomonadati</taxon>
        <taxon>Pseudomonadota</taxon>
        <taxon>Alphaproteobacteria</taxon>
        <taxon>Rhodobacterales</taxon>
        <taxon>Roseobacteraceae</taxon>
        <taxon>Roseovarius</taxon>
    </lineage>
</organism>
<feature type="compositionally biased region" description="Pro residues" evidence="1">
    <location>
        <begin position="1"/>
        <end position="14"/>
    </location>
</feature>
<dbReference type="SUPFAM" id="SSF55816">
    <property type="entry name" value="5'-nucleotidase (syn. UDP-sugar hydrolase), C-terminal domain"/>
    <property type="match status" value="1"/>
</dbReference>
<feature type="compositionally biased region" description="Low complexity" evidence="1">
    <location>
        <begin position="15"/>
        <end position="32"/>
    </location>
</feature>
<dbReference type="RefSeq" id="WP_082647285.1">
    <property type="nucleotide sequence ID" value="NZ_CP031598.1"/>
</dbReference>
<dbReference type="KEGG" id="rid:RIdsm_01726"/>
<dbReference type="SUPFAM" id="SSF56300">
    <property type="entry name" value="Metallo-dependent phosphatases"/>
    <property type="match status" value="1"/>
</dbReference>
<feature type="region of interest" description="Disordered" evidence="1">
    <location>
        <begin position="1"/>
        <end position="90"/>
    </location>
</feature>
<dbReference type="InterPro" id="IPR036907">
    <property type="entry name" value="5'-Nucleotdase_C_sf"/>
</dbReference>
<dbReference type="Pfam" id="PF02872">
    <property type="entry name" value="5_nucleotid_C"/>
    <property type="match status" value="1"/>
</dbReference>
<dbReference type="OrthoDB" id="9773411at2"/>
<evidence type="ECO:0000313" key="3">
    <source>
        <dbReference type="EMBL" id="QEW25934.1"/>
    </source>
</evidence>
<dbReference type="Gene3D" id="3.60.21.10">
    <property type="match status" value="1"/>
</dbReference>
<dbReference type="PANTHER" id="PTHR11575:SF24">
    <property type="entry name" value="5'-NUCLEOTIDASE"/>
    <property type="match status" value="1"/>
</dbReference>
<feature type="compositionally biased region" description="Low complexity" evidence="1">
    <location>
        <begin position="73"/>
        <end position="85"/>
    </location>
</feature>
<dbReference type="GO" id="GO:0009166">
    <property type="term" value="P:nucleotide catabolic process"/>
    <property type="evidence" value="ECO:0007669"/>
    <property type="project" value="InterPro"/>
</dbReference>
<dbReference type="InterPro" id="IPR029052">
    <property type="entry name" value="Metallo-depent_PP-like"/>
</dbReference>
<dbReference type="Proteomes" id="UP000325785">
    <property type="component" value="Chromosome"/>
</dbReference>
<dbReference type="InterPro" id="IPR008334">
    <property type="entry name" value="5'-Nucleotdase_C"/>
</dbReference>
<proteinExistence type="predicted"/>
<gene>
    <name evidence="3" type="primary">yfkN_3</name>
    <name evidence="3" type="ORF">RIdsm_01726</name>
</gene>
<protein>
    <submittedName>
        <fullName evidence="3">Trifunctional nucleotide phosphoesterase protein YfkN</fullName>
    </submittedName>
</protein>
<accession>A0A5P3AAX8</accession>
<dbReference type="GO" id="GO:0030288">
    <property type="term" value="C:outer membrane-bounded periplasmic space"/>
    <property type="evidence" value="ECO:0007669"/>
    <property type="project" value="TreeGrafter"/>
</dbReference>
<dbReference type="EMBL" id="CP031598">
    <property type="protein sequence ID" value="QEW25934.1"/>
    <property type="molecule type" value="Genomic_DNA"/>
</dbReference>
<dbReference type="Gene3D" id="3.90.780.10">
    <property type="entry name" value="5'-Nucleotidase, C-terminal domain"/>
    <property type="match status" value="1"/>
</dbReference>
<dbReference type="AlphaFoldDB" id="A0A5P3AAX8"/>
<evidence type="ECO:0000259" key="2">
    <source>
        <dbReference type="Pfam" id="PF02872"/>
    </source>
</evidence>
<dbReference type="PANTHER" id="PTHR11575">
    <property type="entry name" value="5'-NUCLEOTIDASE-RELATED"/>
    <property type="match status" value="1"/>
</dbReference>
<feature type="domain" description="5'-Nucleotidase C-terminal" evidence="2">
    <location>
        <begin position="586"/>
        <end position="766"/>
    </location>
</feature>
<sequence>MSLPFLPQPKPQPQPGAEALPGLPGFPGFPDMPGQPTPPAGPTDGYGPGLARLLEVLRNLRDDDGGDGGGDGPTTPAPAGTPTANDDMERTVEGDPVTLDLIGNDLPGDGAEAEDLHISEINGRDVRPGQMIGVGGNFIFPEAYVMVTEDGTVEVTQTRWFDGGDISFDYRISNGAFESDLASVEIEVLDPADTFTLILLHFADQEAGTRAVTDAPNFSGVLNVLRDEDVGADATLTLSSGDAFIPGLFYDASAAVFGSAGIADIQIQNELGVQAIALGNHEFDFGTAPLGGLIDGTAPGDFSSLDGTALAGEDFGGTMFPYLSTNLDFSGDPNLAPLETEGGQAPQGGVVTSSTVIEQDGEIFGVVGATTPTLGSISSPEGVTAHPGWAGTTPTDEELDALAAEIQAEVDALLAANPTMDKVILLSHMQQIDIELELAERLTDVDIIVAGGSNTRLFDENDRPRDGDSDQGDYPQFVENAGGTMTAVVNTDGSYKYVGRLVIEFDAYGNIIPESYDPDISGAYATDDQGVADLDAEDDIDPEIQAIADAIQDQILATEGNVFGVSDVFLNGERSGTGTADDPDGVRTQETNLGNLTADANLAYANEMYGDGDDIWLSVKNGGGIRASIGQTIVPPGGSEPVRGVNEEILDEDGNVVKPEGGISQNDIQTTLAFNNDLVVGTLTGAEIVALLEHGIAAYPEAGGQFIQVSGVVFSFDPDAPEGQRIEDAAFVDPETGEIRAVLVKDGEIVNPDAEYGVVTLGFLAEPRYDENGTFIGGGDGYPFPEDFDYVPLEQEGVQTGDATFADDGTEQDALAEYLLDTHATPDTAFDMADTGPAEDTRIQNLDFQDGLALDTAIDEFMFV</sequence>
<dbReference type="GO" id="GO:0008253">
    <property type="term" value="F:5'-nucleotidase activity"/>
    <property type="evidence" value="ECO:0007669"/>
    <property type="project" value="TreeGrafter"/>
</dbReference>
<dbReference type="InterPro" id="IPR006179">
    <property type="entry name" value="5_nucleotidase/apyrase"/>
</dbReference>
<evidence type="ECO:0000256" key="1">
    <source>
        <dbReference type="SAM" id="MobiDB-lite"/>
    </source>
</evidence>